<gene>
    <name evidence="3" type="ORF">MKK02DRAFT_45832</name>
</gene>
<reference evidence="3" key="1">
    <citation type="journal article" date="2022" name="G3 (Bethesda)">
        <title>High quality genome of the basidiomycete yeast Dioszegia hungarica PDD-24b-2 isolated from cloud water.</title>
        <authorList>
            <person name="Jarrige D."/>
            <person name="Haridas S."/>
            <person name="Bleykasten-Grosshans C."/>
            <person name="Joly M."/>
            <person name="Nadalig T."/>
            <person name="Sancelme M."/>
            <person name="Vuilleumier S."/>
            <person name="Grigoriev I.V."/>
            <person name="Amato P."/>
            <person name="Bringel F."/>
        </authorList>
    </citation>
    <scope>NUCLEOTIDE SEQUENCE</scope>
    <source>
        <strain evidence="3">PDD-24b-2</strain>
    </source>
</reference>
<evidence type="ECO:0000313" key="3">
    <source>
        <dbReference type="EMBL" id="KAI9637121.1"/>
    </source>
</evidence>
<dbReference type="Proteomes" id="UP001164286">
    <property type="component" value="Unassembled WGS sequence"/>
</dbReference>
<feature type="coiled-coil region" evidence="1">
    <location>
        <begin position="120"/>
        <end position="147"/>
    </location>
</feature>
<feature type="compositionally biased region" description="Basic residues" evidence="2">
    <location>
        <begin position="1"/>
        <end position="13"/>
    </location>
</feature>
<dbReference type="EMBL" id="JAKWFO010000005">
    <property type="protein sequence ID" value="KAI9637121.1"/>
    <property type="molecule type" value="Genomic_DNA"/>
</dbReference>
<evidence type="ECO:0000256" key="1">
    <source>
        <dbReference type="SAM" id="Coils"/>
    </source>
</evidence>
<comment type="caution">
    <text evidence="3">The sequence shown here is derived from an EMBL/GenBank/DDBJ whole genome shotgun (WGS) entry which is preliminary data.</text>
</comment>
<name>A0AA38HDW6_9TREE</name>
<protein>
    <submittedName>
        <fullName evidence="3">Uncharacterized protein</fullName>
    </submittedName>
</protein>
<dbReference type="AlphaFoldDB" id="A0AA38HDW6"/>
<proteinExistence type="predicted"/>
<sequence>MGKSKARGSKKPIAKPPAPAAPPSASAAPPTSRLPLPPLIPLDLVPSPLPSSLIPPSTSVDLNDPNFRTAWQNWTTSALGRLDQLPKLSQSQLNAIAGAAAGIDGSASLGIDLPASLAALFEAKLTLDREKAKLVRMQKELKGYKDAAGGAVGPEAAAAAAHAHAMAHAMAHAQHHMHEHDHGHGHGHAHVHPIGNGKGKEVMHEEDYGECTCHEHGEEYYESEEECYDCDCDCHGCEHDEEEEEEEERGSTLIDDPERFELAVRELFNWIKAVVWTIEQAAIVAGKRTGR</sequence>
<keyword evidence="1" id="KW-0175">Coiled coil</keyword>
<feature type="compositionally biased region" description="Low complexity" evidence="2">
    <location>
        <begin position="23"/>
        <end position="34"/>
    </location>
</feature>
<accession>A0AA38HDW6</accession>
<dbReference type="GeneID" id="77732841"/>
<evidence type="ECO:0000256" key="2">
    <source>
        <dbReference type="SAM" id="MobiDB-lite"/>
    </source>
</evidence>
<keyword evidence="4" id="KW-1185">Reference proteome</keyword>
<feature type="region of interest" description="Disordered" evidence="2">
    <location>
        <begin position="1"/>
        <end position="39"/>
    </location>
</feature>
<evidence type="ECO:0000313" key="4">
    <source>
        <dbReference type="Proteomes" id="UP001164286"/>
    </source>
</evidence>
<organism evidence="3 4">
    <name type="scientific">Dioszegia hungarica</name>
    <dbReference type="NCBI Taxonomy" id="4972"/>
    <lineage>
        <taxon>Eukaryota</taxon>
        <taxon>Fungi</taxon>
        <taxon>Dikarya</taxon>
        <taxon>Basidiomycota</taxon>
        <taxon>Agaricomycotina</taxon>
        <taxon>Tremellomycetes</taxon>
        <taxon>Tremellales</taxon>
        <taxon>Bulleribasidiaceae</taxon>
        <taxon>Dioszegia</taxon>
    </lineage>
</organism>
<dbReference type="RefSeq" id="XP_052946898.1">
    <property type="nucleotide sequence ID" value="XM_053093636.1"/>
</dbReference>